<organism evidence="2 3">
    <name type="scientific">Tigriopus californicus</name>
    <name type="common">Marine copepod</name>
    <dbReference type="NCBI Taxonomy" id="6832"/>
    <lineage>
        <taxon>Eukaryota</taxon>
        <taxon>Metazoa</taxon>
        <taxon>Ecdysozoa</taxon>
        <taxon>Arthropoda</taxon>
        <taxon>Crustacea</taxon>
        <taxon>Multicrustacea</taxon>
        <taxon>Hexanauplia</taxon>
        <taxon>Copepoda</taxon>
        <taxon>Harpacticoida</taxon>
        <taxon>Harpacticidae</taxon>
        <taxon>Tigriopus</taxon>
    </lineage>
</organism>
<dbReference type="EMBL" id="VCGU01000004">
    <property type="protein sequence ID" value="TRY76444.1"/>
    <property type="molecule type" value="Genomic_DNA"/>
</dbReference>
<feature type="non-terminal residue" evidence="2">
    <location>
        <position position="1"/>
    </location>
</feature>
<dbReference type="STRING" id="6832.A0A553PFJ8"/>
<dbReference type="PANTHER" id="PTHR33236">
    <property type="entry name" value="INTRAFLAGELLAR TRANSPORT PROTEIN 122 FAMILY PROTEIN-RELATED"/>
    <property type="match status" value="1"/>
</dbReference>
<gene>
    <name evidence="2" type="ORF">TCAL_15960</name>
</gene>
<evidence type="ECO:0000313" key="3">
    <source>
        <dbReference type="Proteomes" id="UP000318571"/>
    </source>
</evidence>
<comment type="caution">
    <text evidence="2">The sequence shown here is derived from an EMBL/GenBank/DDBJ whole genome shotgun (WGS) entry which is preliminary data.</text>
</comment>
<proteinExistence type="predicted"/>
<dbReference type="Proteomes" id="UP000318571">
    <property type="component" value="Chromosome 5"/>
</dbReference>
<dbReference type="PANTHER" id="PTHR33236:SF5">
    <property type="entry name" value="CUB DOMAIN-CONTAINING PROTEIN"/>
    <property type="match status" value="1"/>
</dbReference>
<dbReference type="AlphaFoldDB" id="A0A553PFJ8"/>
<evidence type="ECO:0000313" key="2">
    <source>
        <dbReference type="EMBL" id="TRY76444.1"/>
    </source>
</evidence>
<protein>
    <recommendedName>
        <fullName evidence="1">CUB domain-containing protein</fullName>
    </recommendedName>
</protein>
<evidence type="ECO:0000259" key="1">
    <source>
        <dbReference type="Pfam" id="PF26080"/>
    </source>
</evidence>
<reference evidence="2 3" key="1">
    <citation type="journal article" date="2018" name="Nat. Ecol. Evol.">
        <title>Genomic signatures of mitonuclear coevolution across populations of Tigriopus californicus.</title>
        <authorList>
            <person name="Barreto F.S."/>
            <person name="Watson E.T."/>
            <person name="Lima T.G."/>
            <person name="Willett C.S."/>
            <person name="Edmands S."/>
            <person name="Li W."/>
            <person name="Burton R.S."/>
        </authorList>
    </citation>
    <scope>NUCLEOTIDE SEQUENCE [LARGE SCALE GENOMIC DNA]</scope>
    <source>
        <strain evidence="2 3">San Diego</strain>
    </source>
</reference>
<dbReference type="Pfam" id="PF26080">
    <property type="entry name" value="CUB_animal"/>
    <property type="match status" value="1"/>
</dbReference>
<accession>A0A553PFJ8</accession>
<sequence>KHTLTGPTVGTTDSQEEDNGLAVGDCITDSFTVKNPRAKSPPVVCGFNDGQHMIYEMSSPCSSLDFVLGGGAMARQWDIKVTQYKCHNDDIAGPSGCLQYFTQPTGRISNFNFPTTSTVVGSTVTHLSRQAYTVCIRRMAGMCSICYSPSLNPVLGSATDQVRLFEVQYLVVFGLDLLMVVKGFESKNCFYFSSKGTMALQDTACVDDFVQIPFGELDAATPMGQGIQMFCGRGFNVVPATISATVCSSYLPFQLNYAVSQNEVDKGANNEQKGFPGGIVGFSLDYFQVPC</sequence>
<keyword evidence="3" id="KW-1185">Reference proteome</keyword>
<feature type="domain" description="CUB" evidence="1">
    <location>
        <begin position="94"/>
        <end position="288"/>
    </location>
</feature>
<name>A0A553PFJ8_TIGCA</name>
<dbReference type="InterPro" id="IPR058698">
    <property type="entry name" value="CUB_metazoa"/>
</dbReference>